<dbReference type="SUPFAM" id="SSF143791">
    <property type="entry name" value="DUSP-like"/>
    <property type="match status" value="1"/>
</dbReference>
<dbReference type="OrthoDB" id="292964at2759"/>
<dbReference type="VEuPathDB" id="TrichDB:TVAG_062860"/>
<dbReference type="KEGG" id="tva:5464195"/>
<comment type="similarity">
    <text evidence="10">Belongs to the peptidase C19 family.</text>
</comment>
<dbReference type="InterPro" id="IPR035927">
    <property type="entry name" value="DUSP-like_sf"/>
</dbReference>
<dbReference type="Pfam" id="PF06337">
    <property type="entry name" value="DUSP"/>
    <property type="match status" value="1"/>
</dbReference>
<evidence type="ECO:0000259" key="12">
    <source>
        <dbReference type="PROSITE" id="PS51283"/>
    </source>
</evidence>
<dbReference type="InterPro" id="IPR006615">
    <property type="entry name" value="Pept_C19_DUSP"/>
</dbReference>
<name>A2DLP8_TRIV3</name>
<dbReference type="PROSITE" id="PS51283">
    <property type="entry name" value="DUSP"/>
    <property type="match status" value="1"/>
</dbReference>
<keyword evidence="3 10" id="KW-0645">Protease</keyword>
<dbReference type="Gene3D" id="3.90.70.10">
    <property type="entry name" value="Cysteine proteinases"/>
    <property type="match status" value="2"/>
</dbReference>
<dbReference type="GO" id="GO:0005634">
    <property type="term" value="C:nucleus"/>
    <property type="evidence" value="ECO:0007669"/>
    <property type="project" value="UniProtKB-SubCell"/>
</dbReference>
<keyword evidence="7" id="KW-0805">Transcription regulation</keyword>
<comment type="subcellular location">
    <subcellularLocation>
        <location evidence="2">Nucleus</location>
    </subcellularLocation>
</comment>
<evidence type="ECO:0000256" key="10">
    <source>
        <dbReference type="RuleBase" id="RU366025"/>
    </source>
</evidence>
<evidence type="ECO:0000256" key="1">
    <source>
        <dbReference type="ARBA" id="ARBA00000707"/>
    </source>
</evidence>
<dbReference type="eggNOG" id="KOG1870">
    <property type="taxonomic scope" value="Eukaryota"/>
</dbReference>
<dbReference type="InParanoid" id="A2DLP8"/>
<gene>
    <name evidence="13" type="ORF">TVAG_062860</name>
</gene>
<evidence type="ECO:0000313" key="13">
    <source>
        <dbReference type="EMBL" id="EAY18681.1"/>
    </source>
</evidence>
<keyword evidence="6 10" id="KW-0788">Thiol protease</keyword>
<evidence type="ECO:0000313" key="14">
    <source>
        <dbReference type="Proteomes" id="UP000001542"/>
    </source>
</evidence>
<keyword evidence="14" id="KW-1185">Reference proteome</keyword>
<keyword evidence="5 10" id="KW-0378">Hydrolase</keyword>
<protein>
    <recommendedName>
        <fullName evidence="10">Ubiquitin carboxyl-terminal hydrolase</fullName>
        <ecNumber evidence="10">3.4.19.12</ecNumber>
    </recommendedName>
</protein>
<keyword evidence="4 10" id="KW-0833">Ubl conjugation pathway</keyword>
<dbReference type="InterPro" id="IPR050185">
    <property type="entry name" value="Ub_carboxyl-term_hydrolase"/>
</dbReference>
<comment type="catalytic activity">
    <reaction evidence="1 10">
        <text>Thiol-dependent hydrolysis of ester, thioester, amide, peptide and isopeptide bonds formed by the C-terminal Gly of ubiquitin (a 76-residue protein attached to proteins as an intracellular targeting signal).</text>
        <dbReference type="EC" id="3.4.19.12"/>
    </reaction>
</comment>
<dbReference type="GO" id="GO:0016579">
    <property type="term" value="P:protein deubiquitination"/>
    <property type="evidence" value="ECO:0007669"/>
    <property type="project" value="InterPro"/>
</dbReference>
<feature type="domain" description="DUSP" evidence="12">
    <location>
        <begin position="1"/>
        <end position="102"/>
    </location>
</feature>
<feature type="domain" description="USP" evidence="11">
    <location>
        <begin position="205"/>
        <end position="708"/>
    </location>
</feature>
<reference evidence="13" key="1">
    <citation type="submission" date="2006-10" db="EMBL/GenBank/DDBJ databases">
        <authorList>
            <person name="Amadeo P."/>
            <person name="Zhao Q."/>
            <person name="Wortman J."/>
            <person name="Fraser-Liggett C."/>
            <person name="Carlton J."/>
        </authorList>
    </citation>
    <scope>NUCLEOTIDE SEQUENCE</scope>
    <source>
        <strain evidence="13">G3</strain>
    </source>
</reference>
<dbReference type="InterPro" id="IPR018200">
    <property type="entry name" value="USP_CS"/>
</dbReference>
<dbReference type="Pfam" id="PF00443">
    <property type="entry name" value="UCH"/>
    <property type="match status" value="1"/>
</dbReference>
<dbReference type="AlphaFoldDB" id="A2DLP8"/>
<evidence type="ECO:0000256" key="4">
    <source>
        <dbReference type="ARBA" id="ARBA00022786"/>
    </source>
</evidence>
<dbReference type="EMBL" id="DS113216">
    <property type="protein sequence ID" value="EAY18681.1"/>
    <property type="molecule type" value="Genomic_DNA"/>
</dbReference>
<dbReference type="InterPro" id="IPR001394">
    <property type="entry name" value="Peptidase_C19_UCH"/>
</dbReference>
<dbReference type="PANTHER" id="PTHR21646">
    <property type="entry name" value="UBIQUITIN CARBOXYL-TERMINAL HYDROLASE"/>
    <property type="match status" value="1"/>
</dbReference>
<dbReference type="PROSITE" id="PS00973">
    <property type="entry name" value="USP_2"/>
    <property type="match status" value="1"/>
</dbReference>
<dbReference type="PANTHER" id="PTHR21646:SF33">
    <property type="entry name" value="UBIQUITIN CARBOXYL-TERMINAL HYDROLASE 22"/>
    <property type="match status" value="1"/>
</dbReference>
<dbReference type="InterPro" id="IPR028889">
    <property type="entry name" value="USP"/>
</dbReference>
<evidence type="ECO:0000256" key="6">
    <source>
        <dbReference type="ARBA" id="ARBA00022807"/>
    </source>
</evidence>
<dbReference type="SMR" id="A2DLP8"/>
<keyword evidence="8" id="KW-0804">Transcription</keyword>
<reference evidence="13" key="2">
    <citation type="journal article" date="2007" name="Science">
        <title>Draft genome sequence of the sexually transmitted pathogen Trichomonas vaginalis.</title>
        <authorList>
            <person name="Carlton J.M."/>
            <person name="Hirt R.P."/>
            <person name="Silva J.C."/>
            <person name="Delcher A.L."/>
            <person name="Schatz M."/>
            <person name="Zhao Q."/>
            <person name="Wortman J.R."/>
            <person name="Bidwell S.L."/>
            <person name="Alsmark U.C.M."/>
            <person name="Besteiro S."/>
            <person name="Sicheritz-Ponten T."/>
            <person name="Noel C.J."/>
            <person name="Dacks J.B."/>
            <person name="Foster P.G."/>
            <person name="Simillion C."/>
            <person name="Van de Peer Y."/>
            <person name="Miranda-Saavedra D."/>
            <person name="Barton G.J."/>
            <person name="Westrop G.D."/>
            <person name="Mueller S."/>
            <person name="Dessi D."/>
            <person name="Fiori P.L."/>
            <person name="Ren Q."/>
            <person name="Paulsen I."/>
            <person name="Zhang H."/>
            <person name="Bastida-Corcuera F.D."/>
            <person name="Simoes-Barbosa A."/>
            <person name="Brown M.T."/>
            <person name="Hayes R.D."/>
            <person name="Mukherjee M."/>
            <person name="Okumura C.Y."/>
            <person name="Schneider R."/>
            <person name="Smith A.J."/>
            <person name="Vanacova S."/>
            <person name="Villalvazo M."/>
            <person name="Haas B.J."/>
            <person name="Pertea M."/>
            <person name="Feldblyum T.V."/>
            <person name="Utterback T.R."/>
            <person name="Shu C.L."/>
            <person name="Osoegawa K."/>
            <person name="de Jong P.J."/>
            <person name="Hrdy I."/>
            <person name="Horvathova L."/>
            <person name="Zubacova Z."/>
            <person name="Dolezal P."/>
            <person name="Malik S.B."/>
            <person name="Logsdon J.M. Jr."/>
            <person name="Henze K."/>
            <person name="Gupta A."/>
            <person name="Wang C.C."/>
            <person name="Dunne R.L."/>
            <person name="Upcroft J.A."/>
            <person name="Upcroft P."/>
            <person name="White O."/>
            <person name="Salzberg S.L."/>
            <person name="Tang P."/>
            <person name="Chiu C.-H."/>
            <person name="Lee Y.-S."/>
            <person name="Embley T.M."/>
            <person name="Coombs G.H."/>
            <person name="Mottram J.C."/>
            <person name="Tachezy J."/>
            <person name="Fraser-Liggett C.M."/>
            <person name="Johnson P.J."/>
        </authorList>
    </citation>
    <scope>NUCLEOTIDE SEQUENCE [LARGE SCALE GENOMIC DNA]</scope>
    <source>
        <strain evidence="13">G3</strain>
    </source>
</reference>
<dbReference type="PROSITE" id="PS50235">
    <property type="entry name" value="USP_3"/>
    <property type="match status" value="1"/>
</dbReference>
<evidence type="ECO:0000256" key="3">
    <source>
        <dbReference type="ARBA" id="ARBA00022670"/>
    </source>
</evidence>
<dbReference type="STRING" id="5722.A2DLP8"/>
<dbReference type="VEuPathDB" id="TrichDB:TVAGG3_0581000"/>
<dbReference type="PROSITE" id="PS00972">
    <property type="entry name" value="USP_1"/>
    <property type="match status" value="1"/>
</dbReference>
<dbReference type="eggNOG" id="KOG1868">
    <property type="taxonomic scope" value="Eukaryota"/>
</dbReference>
<dbReference type="GO" id="GO:0004843">
    <property type="term" value="F:cysteine-type deubiquitinase activity"/>
    <property type="evidence" value="ECO:0007669"/>
    <property type="project" value="UniProtKB-UniRule"/>
</dbReference>
<dbReference type="EC" id="3.4.19.12" evidence="10"/>
<evidence type="ECO:0000256" key="7">
    <source>
        <dbReference type="ARBA" id="ARBA00023015"/>
    </source>
</evidence>
<dbReference type="InterPro" id="IPR038765">
    <property type="entry name" value="Papain-like_cys_pep_sf"/>
</dbReference>
<evidence type="ECO:0000259" key="11">
    <source>
        <dbReference type="PROSITE" id="PS50235"/>
    </source>
</evidence>
<evidence type="ECO:0000256" key="8">
    <source>
        <dbReference type="ARBA" id="ARBA00023163"/>
    </source>
</evidence>
<accession>A2DLP8</accession>
<dbReference type="GO" id="GO:0006508">
    <property type="term" value="P:proteolysis"/>
    <property type="evidence" value="ECO:0007669"/>
    <property type="project" value="UniProtKB-KW"/>
</dbReference>
<dbReference type="RefSeq" id="XP_001579667.1">
    <property type="nucleotide sequence ID" value="XM_001579617.1"/>
</dbReference>
<organism evidence="13 14">
    <name type="scientific">Trichomonas vaginalis (strain ATCC PRA-98 / G3)</name>
    <dbReference type="NCBI Taxonomy" id="412133"/>
    <lineage>
        <taxon>Eukaryota</taxon>
        <taxon>Metamonada</taxon>
        <taxon>Parabasalia</taxon>
        <taxon>Trichomonadida</taxon>
        <taxon>Trichomonadidae</taxon>
        <taxon>Trichomonas</taxon>
    </lineage>
</organism>
<dbReference type="SUPFAM" id="SSF54001">
    <property type="entry name" value="Cysteine proteinases"/>
    <property type="match status" value="1"/>
</dbReference>
<evidence type="ECO:0000256" key="9">
    <source>
        <dbReference type="ARBA" id="ARBA00023242"/>
    </source>
</evidence>
<evidence type="ECO:0000256" key="5">
    <source>
        <dbReference type="ARBA" id="ARBA00022801"/>
    </source>
</evidence>
<keyword evidence="9" id="KW-0539">Nucleus</keyword>
<sequence length="709" mass="82320">MNVNVAKFFEQIDNIIQNYKYSDGDKAYAITSKWYNAFAIAAKTKDNNFSKKIINDITDSNWRIDPRLTPKYDYVIVPQKAWNKIKNTYKFSKEVEIPVFYNSELSEYVPCIHPKEISIYYSQTFATLILSEENTIKQVLEQSKKCFNINNNNYHLYNFSLKNFPTLLSNEEQKLKDLTSNYSIDLLLSEKPYHVFLAVISRGICGLENVGQTCYINAIIQCLSHCKLITDYFLSNDINKYMNGKEEYVKLTQEFIKILKMMINNRNSFIPMKEFKESLSNANHAFKDTTQQDAGEFFTSLLSMISAAIMRPKDQREPIGDKELPDKAKEIVEKEIDNSFLGDIFYGLLNNKTTCPKCNHVTENYASFSLLPLRLPSSELKMEVVFYSIGMKKKEIYYLQKQPGKDFTVKSLLKDLKSSFNFPDLDRYQLVGIKELSDRNRKYHQYELITQSNLPREKLNNRDFIYIYDVSNIEPKYNITIAEIDGLDPIVLFYDPNQIMENSRDLPPNVQESIKNQLKTILGVENVTIPNFSKLNKIIIKIYPNIYPTDQDLSNFKHEEMALTLENCLKLYSTTVLLDDKNLWDCPNCCRQVQATRNSFIYQSPKILAFYLSRWGFSIQKNAYEKDTREVTFPDTIELSKFMISNTKKRNYELFGVVNHGGSMSGGHYTAGVKIDGTAYLFNDKIVTECQLSDLHSANAYILFYKLVD</sequence>
<dbReference type="Proteomes" id="UP000001542">
    <property type="component" value="Unassembled WGS sequence"/>
</dbReference>
<proteinExistence type="inferred from homology"/>
<evidence type="ECO:0000256" key="2">
    <source>
        <dbReference type="ARBA" id="ARBA00004123"/>
    </source>
</evidence>
<dbReference type="Gene3D" id="3.30.2230.10">
    <property type="entry name" value="DUSP-like"/>
    <property type="match status" value="1"/>
</dbReference>